<feature type="region of interest" description="Disordered" evidence="1">
    <location>
        <begin position="23"/>
        <end position="57"/>
    </location>
</feature>
<dbReference type="Proteomes" id="UP001218218">
    <property type="component" value="Unassembled WGS sequence"/>
</dbReference>
<organism evidence="2 3">
    <name type="scientific">Mycena albidolilacea</name>
    <dbReference type="NCBI Taxonomy" id="1033008"/>
    <lineage>
        <taxon>Eukaryota</taxon>
        <taxon>Fungi</taxon>
        <taxon>Dikarya</taxon>
        <taxon>Basidiomycota</taxon>
        <taxon>Agaricomycotina</taxon>
        <taxon>Agaricomycetes</taxon>
        <taxon>Agaricomycetidae</taxon>
        <taxon>Agaricales</taxon>
        <taxon>Marasmiineae</taxon>
        <taxon>Mycenaceae</taxon>
        <taxon>Mycena</taxon>
    </lineage>
</organism>
<feature type="compositionally biased region" description="Polar residues" evidence="1">
    <location>
        <begin position="104"/>
        <end position="119"/>
    </location>
</feature>
<evidence type="ECO:0000313" key="2">
    <source>
        <dbReference type="EMBL" id="KAJ7362866.1"/>
    </source>
</evidence>
<evidence type="ECO:0000256" key="1">
    <source>
        <dbReference type="SAM" id="MobiDB-lite"/>
    </source>
</evidence>
<protein>
    <submittedName>
        <fullName evidence="2">Uncharacterized protein</fullName>
    </submittedName>
</protein>
<keyword evidence="3" id="KW-1185">Reference proteome</keyword>
<dbReference type="AlphaFoldDB" id="A0AAD7AM74"/>
<gene>
    <name evidence="2" type="ORF">DFH08DRAFT_951095</name>
</gene>
<sequence>MAPSSVISRSASAVSKGVRKLKKKVSKVIGRSRQSKSTSAVSEKAAESDADDKHNWTSPIYSFFDDNVETVTDRDGRKYQAFKCKAPRGCKGKSDFLGVKRFQTKANSNPHTDRSSTSNLKKHAK</sequence>
<evidence type="ECO:0000313" key="3">
    <source>
        <dbReference type="Proteomes" id="UP001218218"/>
    </source>
</evidence>
<feature type="region of interest" description="Disordered" evidence="1">
    <location>
        <begin position="101"/>
        <end position="125"/>
    </location>
</feature>
<name>A0AAD7AM74_9AGAR</name>
<proteinExistence type="predicted"/>
<feature type="compositionally biased region" description="Basic and acidic residues" evidence="1">
    <location>
        <begin position="44"/>
        <end position="55"/>
    </location>
</feature>
<dbReference type="EMBL" id="JARIHO010000004">
    <property type="protein sequence ID" value="KAJ7362866.1"/>
    <property type="molecule type" value="Genomic_DNA"/>
</dbReference>
<comment type="caution">
    <text evidence="2">The sequence shown here is derived from an EMBL/GenBank/DDBJ whole genome shotgun (WGS) entry which is preliminary data.</text>
</comment>
<reference evidence="2" key="1">
    <citation type="submission" date="2023-03" db="EMBL/GenBank/DDBJ databases">
        <title>Massive genome expansion in bonnet fungi (Mycena s.s.) driven by repeated elements and novel gene families across ecological guilds.</title>
        <authorList>
            <consortium name="Lawrence Berkeley National Laboratory"/>
            <person name="Harder C.B."/>
            <person name="Miyauchi S."/>
            <person name="Viragh M."/>
            <person name="Kuo A."/>
            <person name="Thoen E."/>
            <person name="Andreopoulos B."/>
            <person name="Lu D."/>
            <person name="Skrede I."/>
            <person name="Drula E."/>
            <person name="Henrissat B."/>
            <person name="Morin E."/>
            <person name="Kohler A."/>
            <person name="Barry K."/>
            <person name="LaButti K."/>
            <person name="Morin E."/>
            <person name="Salamov A."/>
            <person name="Lipzen A."/>
            <person name="Mereny Z."/>
            <person name="Hegedus B."/>
            <person name="Baldrian P."/>
            <person name="Stursova M."/>
            <person name="Weitz H."/>
            <person name="Taylor A."/>
            <person name="Grigoriev I.V."/>
            <person name="Nagy L.G."/>
            <person name="Martin F."/>
            <person name="Kauserud H."/>
        </authorList>
    </citation>
    <scope>NUCLEOTIDE SEQUENCE</scope>
    <source>
        <strain evidence="2">CBHHK002</strain>
    </source>
</reference>
<accession>A0AAD7AM74</accession>